<dbReference type="Gene3D" id="3.30.10.20">
    <property type="match status" value="1"/>
</dbReference>
<dbReference type="InterPro" id="IPR005543">
    <property type="entry name" value="PASTA_dom"/>
</dbReference>
<gene>
    <name evidence="3" type="ORF">ISG29_06170</name>
</gene>
<sequence length="306" mass="32538">MSDQTTTPEAEDHARTLLLAAAETIDVPPGLGVPQSTGRRWALPAIAAGVVLVLGVGVGVVAHQLRVPVNVEPMPLEVPGHTVGGVVPQTGLMTPDQARTTLTDAGYTVRLVDSSKLGCRPLLGRVFETRPMAGSAVEPGSTVTVRVAVPGPTDDCIIQENRPEAVAAALLDRLRFGARAQTEEKWLRYRVEFAPEVQVYVDGDLAGIVLGDETTSLPPEQWPDAAVAAFLRSLERGVVSVGEDDGDDFACGDTDPPRALQGRPSIVVSSGDPRPSDFIAAGCSWLRIYRDARGRIDALAWTPWPE</sequence>
<evidence type="ECO:0000259" key="2">
    <source>
        <dbReference type="PROSITE" id="PS51178"/>
    </source>
</evidence>
<dbReference type="Pfam" id="PF03793">
    <property type="entry name" value="PASTA"/>
    <property type="match status" value="1"/>
</dbReference>
<dbReference type="AlphaFoldDB" id="A0A930Y6T0"/>
<proteinExistence type="predicted"/>
<evidence type="ECO:0000313" key="3">
    <source>
        <dbReference type="EMBL" id="MBF4161271.1"/>
    </source>
</evidence>
<name>A0A930Y6T0_9ACTN</name>
<keyword evidence="1" id="KW-0472">Membrane</keyword>
<dbReference type="CDD" id="cd06577">
    <property type="entry name" value="PASTA_pknB"/>
    <property type="match status" value="1"/>
</dbReference>
<dbReference type="RefSeq" id="WP_194502513.1">
    <property type="nucleotide sequence ID" value="NZ_JADIVZ010000002.1"/>
</dbReference>
<dbReference type="EMBL" id="JADIVZ010000002">
    <property type="protein sequence ID" value="MBF4161271.1"/>
    <property type="molecule type" value="Genomic_DNA"/>
</dbReference>
<evidence type="ECO:0000256" key="1">
    <source>
        <dbReference type="SAM" id="Phobius"/>
    </source>
</evidence>
<keyword evidence="4" id="KW-1185">Reference proteome</keyword>
<feature type="domain" description="PASTA" evidence="2">
    <location>
        <begin position="77"/>
        <end position="149"/>
    </location>
</feature>
<accession>A0A930Y6T0</accession>
<feature type="transmembrane region" description="Helical" evidence="1">
    <location>
        <begin position="41"/>
        <end position="62"/>
    </location>
</feature>
<protein>
    <submittedName>
        <fullName evidence="3">PASTA domain-containing protein</fullName>
    </submittedName>
</protein>
<organism evidence="3 4">
    <name type="scientific">Nocardioides acrostichi</name>
    <dbReference type="NCBI Taxonomy" id="2784339"/>
    <lineage>
        <taxon>Bacteria</taxon>
        <taxon>Bacillati</taxon>
        <taxon>Actinomycetota</taxon>
        <taxon>Actinomycetes</taxon>
        <taxon>Propionibacteriales</taxon>
        <taxon>Nocardioidaceae</taxon>
        <taxon>Nocardioides</taxon>
    </lineage>
</organism>
<keyword evidence="1" id="KW-0812">Transmembrane</keyword>
<reference evidence="3" key="1">
    <citation type="submission" date="2020-11" db="EMBL/GenBank/DDBJ databases">
        <title>Nocardioides sp. CBS4Y-1, whole genome shotgun sequence.</title>
        <authorList>
            <person name="Tuo L."/>
        </authorList>
    </citation>
    <scope>NUCLEOTIDE SEQUENCE</scope>
    <source>
        <strain evidence="3">CBS4Y-1</strain>
    </source>
</reference>
<evidence type="ECO:0000313" key="4">
    <source>
        <dbReference type="Proteomes" id="UP000656804"/>
    </source>
</evidence>
<dbReference type="PROSITE" id="PS51178">
    <property type="entry name" value="PASTA"/>
    <property type="match status" value="1"/>
</dbReference>
<keyword evidence="1" id="KW-1133">Transmembrane helix</keyword>
<comment type="caution">
    <text evidence="3">The sequence shown here is derived from an EMBL/GenBank/DDBJ whole genome shotgun (WGS) entry which is preliminary data.</text>
</comment>
<dbReference type="Proteomes" id="UP000656804">
    <property type="component" value="Unassembled WGS sequence"/>
</dbReference>